<evidence type="ECO:0000313" key="5">
    <source>
        <dbReference type="Proteomes" id="UP000237481"/>
    </source>
</evidence>
<dbReference type="SUPFAM" id="SSF56815">
    <property type="entry name" value="Sec1/munc18-like (SM) proteins"/>
    <property type="match status" value="1"/>
</dbReference>
<dbReference type="STRING" id="94208.A0A2S4L060"/>
<feature type="region of interest" description="Disordered" evidence="2">
    <location>
        <begin position="154"/>
        <end position="177"/>
    </location>
</feature>
<dbReference type="Gene3D" id="3.40.50.1910">
    <property type="match status" value="1"/>
</dbReference>
<protein>
    <submittedName>
        <fullName evidence="4">Protein transport protein sec1</fullName>
    </submittedName>
</protein>
<feature type="compositionally biased region" description="Basic and acidic residues" evidence="2">
    <location>
        <begin position="261"/>
        <end position="288"/>
    </location>
</feature>
<feature type="compositionally biased region" description="Pro residues" evidence="2">
    <location>
        <begin position="1020"/>
        <end position="1032"/>
    </location>
</feature>
<dbReference type="GO" id="GO:0016192">
    <property type="term" value="P:vesicle-mediated transport"/>
    <property type="evidence" value="ECO:0007669"/>
    <property type="project" value="InterPro"/>
</dbReference>
<comment type="caution">
    <text evidence="4">The sequence shown here is derived from an EMBL/GenBank/DDBJ whole genome shotgun (WGS) entry which is preliminary data.</text>
</comment>
<dbReference type="Gene3D" id="3.40.50.2060">
    <property type="match status" value="1"/>
</dbReference>
<feature type="compositionally biased region" description="Pro residues" evidence="2">
    <location>
        <begin position="1056"/>
        <end position="1069"/>
    </location>
</feature>
<feature type="region of interest" description="Disordered" evidence="2">
    <location>
        <begin position="854"/>
        <end position="877"/>
    </location>
</feature>
<dbReference type="Pfam" id="PF00995">
    <property type="entry name" value="Sec1"/>
    <property type="match status" value="1"/>
</dbReference>
<dbReference type="InterPro" id="IPR001619">
    <property type="entry name" value="Sec1-like"/>
</dbReference>
<evidence type="ECO:0000259" key="3">
    <source>
        <dbReference type="PROSITE" id="PS50174"/>
    </source>
</evidence>
<feature type="domain" description="G-patch" evidence="3">
    <location>
        <begin position="212"/>
        <end position="260"/>
    </location>
</feature>
<dbReference type="EMBL" id="PKSG01000394">
    <property type="protein sequence ID" value="POR35831.1"/>
    <property type="molecule type" value="Genomic_DNA"/>
</dbReference>
<comment type="similarity">
    <text evidence="1">Belongs to the STXBP/unc-18/SEC1 family.</text>
</comment>
<dbReference type="InterPro" id="IPR036045">
    <property type="entry name" value="Sec1-like_sf"/>
</dbReference>
<dbReference type="InterPro" id="IPR000467">
    <property type="entry name" value="G_patch_dom"/>
</dbReference>
<dbReference type="Proteomes" id="UP000237481">
    <property type="component" value="Unassembled WGS sequence"/>
</dbReference>
<dbReference type="Gene3D" id="1.25.40.60">
    <property type="match status" value="1"/>
</dbReference>
<dbReference type="Pfam" id="PF01585">
    <property type="entry name" value="G-patch"/>
    <property type="match status" value="1"/>
</dbReference>
<dbReference type="PROSITE" id="PS50174">
    <property type="entry name" value="G_PATCH"/>
    <property type="match status" value="1"/>
</dbReference>
<evidence type="ECO:0000313" key="4">
    <source>
        <dbReference type="EMBL" id="POR35831.1"/>
    </source>
</evidence>
<evidence type="ECO:0000256" key="1">
    <source>
        <dbReference type="ARBA" id="ARBA00009884"/>
    </source>
</evidence>
<sequence>MINGAVYRRLALASTDVSNIALTEPTERLIRRLGNLREGVPVESAVGHQFKAAATPLFSQLPVHCPPTTVHQRTRRLLTACVIEMRRSREDGEEDEVPLHRKKPFGAGLKRKRVEFVRATEAEQGIQASGPSAEKGLLASDLYASVVLGAAKSGSASRTDSPAAGAEDEPKPEPTLCPVCSLPMATSVREHEASLAHQVSLEHSHPPSALDRSRMGLRTLQSQGWDPDARRGLGLDGEGVRYPIKANSKEDNLGIGATAEEPPKKKEAEKPPRQLTAKERKARAAEERQRAERLQAEIYGSVDVERYLRGNGADNALSLGTAGAAASGRSFCSYRNTDPAIHLFPFLASVARPAPVLRETLHLGTRPPIARGTSQPRQPSIMGLSVIQEQHDVILHEIKNITQGDVQHPSLGTPESPANETSKKILDNAVKEDDILNNNIATIERIEDRREPNPDMDAIYFLAPEPHIVDCLLADFERRPYRRAFLLWTNLIAPSLRRRIDDFPAIRQLRASSKTLFVDFYPRESHLITFRDPWSFPMLYHPACNALVPKHMQHLAQKARLWIPAATQHMKYPKVRYYRPRNALHEASVLCSHLARFVQEELDGYAHWDPNFPPPSNRPQANLVITDRSMDLMAPLVHEFTYQAMAHDLLPIKEGDKVTFHTTINQGTPEAQEKDMELGEKDKIWVDNRHRHMKDTIDKLMGDFQKFLDQNPHFTNENADTTNLSTIRDMLAGLPQFQEMKEAYSLHLTMAQECMNIFQHNKLPDIASVEQTLSTGLDEDCRKPKNVLESTVRLLDDEAIMPPDRLRLIIIYVLYRGGVIMEDIKKLLIHASLPPQDGEVVANMELLGGKTSYTLKEPRQMPPPLFPKDPKSAQPSEEYSLSRFEPTLKSMIDVLARGGLDQTTFPYVKPPLDPNEDLLAAQGGSLRAGRPNWAAAGRRPPENRQRIIVFMAGGATYSESRVCYEVGRERSRDIILATSHMLTPQLFVRQIGDLSRDKRQLDLPMERPQPRAPAHLFERPAPPPGRQPPPGQGLPSRIGGGPAPGGRPAPGGLPTRPGPGPGPAVPPPTQAMGSMNLNSAPKPAAASAPQPPREDGKLHKEKKRRNFLGMKK</sequence>
<dbReference type="OrthoDB" id="2228at2759"/>
<dbReference type="GO" id="GO:0003676">
    <property type="term" value="F:nucleic acid binding"/>
    <property type="evidence" value="ECO:0007669"/>
    <property type="project" value="InterPro"/>
</dbReference>
<proteinExistence type="inferred from homology"/>
<reference evidence="4 5" key="1">
    <citation type="submission" date="2018-01" db="EMBL/GenBank/DDBJ databases">
        <title>Harnessing the power of phylogenomics to disentangle the directionality and signatures of interkingdom host jumping in the parasitic fungal genus Tolypocladium.</title>
        <authorList>
            <person name="Quandt C.A."/>
            <person name="Patterson W."/>
            <person name="Spatafora J.W."/>
        </authorList>
    </citation>
    <scope>NUCLEOTIDE SEQUENCE [LARGE SCALE GENOMIC DNA]</scope>
    <source>
        <strain evidence="4 5">NRBC 100945</strain>
    </source>
</reference>
<dbReference type="Gene3D" id="3.90.830.10">
    <property type="entry name" value="Syntaxin Binding Protein 1, Chain A, domain 2"/>
    <property type="match status" value="1"/>
</dbReference>
<accession>A0A2S4L060</accession>
<feature type="compositionally biased region" description="Basic and acidic residues" evidence="2">
    <location>
        <begin position="191"/>
        <end position="205"/>
    </location>
</feature>
<feature type="compositionally biased region" description="Basic residues" evidence="2">
    <location>
        <begin position="1099"/>
        <end position="1112"/>
    </location>
</feature>
<dbReference type="PANTHER" id="PTHR11679">
    <property type="entry name" value="VESICLE PROTEIN SORTING-ASSOCIATED"/>
    <property type="match status" value="1"/>
</dbReference>
<dbReference type="SMART" id="SM00443">
    <property type="entry name" value="G_patch"/>
    <property type="match status" value="1"/>
</dbReference>
<gene>
    <name evidence="4" type="ORF">TPAR_03960</name>
</gene>
<feature type="region of interest" description="Disordered" evidence="2">
    <location>
        <begin position="191"/>
        <end position="212"/>
    </location>
</feature>
<evidence type="ECO:0000256" key="2">
    <source>
        <dbReference type="SAM" id="MobiDB-lite"/>
    </source>
</evidence>
<dbReference type="InterPro" id="IPR043154">
    <property type="entry name" value="Sec-1-like_dom1"/>
</dbReference>
<organism evidence="4 5">
    <name type="scientific">Tolypocladium paradoxum</name>
    <dbReference type="NCBI Taxonomy" id="94208"/>
    <lineage>
        <taxon>Eukaryota</taxon>
        <taxon>Fungi</taxon>
        <taxon>Dikarya</taxon>
        <taxon>Ascomycota</taxon>
        <taxon>Pezizomycotina</taxon>
        <taxon>Sordariomycetes</taxon>
        <taxon>Hypocreomycetidae</taxon>
        <taxon>Hypocreales</taxon>
        <taxon>Ophiocordycipitaceae</taxon>
        <taxon>Tolypocladium</taxon>
    </lineage>
</organism>
<dbReference type="AlphaFoldDB" id="A0A2S4L060"/>
<feature type="region of interest" description="Disordered" evidence="2">
    <location>
        <begin position="1004"/>
        <end position="1112"/>
    </location>
</feature>
<dbReference type="InterPro" id="IPR027482">
    <property type="entry name" value="Sec1-like_dom2"/>
</dbReference>
<keyword evidence="5" id="KW-1185">Reference proteome</keyword>
<feature type="region of interest" description="Disordered" evidence="2">
    <location>
        <begin position="244"/>
        <end position="288"/>
    </location>
</feature>
<name>A0A2S4L060_9HYPO</name>
<dbReference type="InterPro" id="IPR043127">
    <property type="entry name" value="Sec-1-like_dom3a"/>
</dbReference>